<feature type="region of interest" description="Disordered" evidence="5">
    <location>
        <begin position="143"/>
        <end position="164"/>
    </location>
</feature>
<feature type="domain" description="RING-type" evidence="6">
    <location>
        <begin position="338"/>
        <end position="386"/>
    </location>
</feature>
<feature type="compositionally biased region" description="Polar residues" evidence="5">
    <location>
        <begin position="528"/>
        <end position="541"/>
    </location>
</feature>
<feature type="compositionally biased region" description="Basic and acidic residues" evidence="5">
    <location>
        <begin position="611"/>
        <end position="623"/>
    </location>
</feature>
<dbReference type="Pfam" id="PF13639">
    <property type="entry name" value="zf-RING_2"/>
    <property type="match status" value="1"/>
</dbReference>
<dbReference type="GO" id="GO:0008270">
    <property type="term" value="F:zinc ion binding"/>
    <property type="evidence" value="ECO:0007669"/>
    <property type="project" value="UniProtKB-KW"/>
</dbReference>
<sequence length="703" mass="77908">MDPMDYTMDDSHPSRQQNNNASRCPYVPPQLPSLNFGSHSRENQHYDPVHDTNSWHTSSSSNLPNRPNFTLPQNPPQWQSSPYAPVHSWDFGEFHPGNQPYHSDVYGQRARSGPVGGLSNSAWNGGFEPMSFGYSASQTELGNTTNNNAISNQNSSRENSRLNGWNSSAAARQRLTMEQLNNRSQPSRTDVPPLLHDHTAGQRMGVSVTVTESTPARPSQPPSEPRISSSAARITRYHSTRMNNHWMDGPARIRRGLDISDDDEDSDLERESNEIYRREEELSRRENELARREDGNEERAMAVLRGAIALGKRVPSKAAIASLQVVKVEDLKEADKTCIICYNEFGAANPEGLVEQPLRLPKCKHVFGDTCIKKWFEDSDTCPYCRDKLPAELSMSRGAALESLRAQRERLAAAMQYRRAQAGGGPRFPFLPEGTLESREANADLLLRRAEEYDLAHRTSLEHSSSVRSTSGDFSENRRRQTRGRNGSNRAGHALRPMSVGSARFVGSMMTQQSSPQRAQVPPLSEWATLSTNSRPGSNMSPEHRAYVQRERDAFVAAMTRTRQTGGETAPQVNPLQTPPRNRPSSSFSSPSEQPSPPVVIGSSEMIPNRRSQESDYGQHDETPDLMNDTWGTGPLFTNSGRAASPTPQSSAPTRNISADAPPFHPMNSDANAGNQLYGASGEYLLRQNMNGMGGAAQPRWSQ</sequence>
<evidence type="ECO:0000313" key="8">
    <source>
        <dbReference type="Proteomes" id="UP000016922"/>
    </source>
</evidence>
<feature type="compositionally biased region" description="Polar residues" evidence="5">
    <location>
        <begin position="636"/>
        <end position="657"/>
    </location>
</feature>
<dbReference type="PANTHER" id="PTHR14155:SF627">
    <property type="entry name" value="OS06G0192800 PROTEIN"/>
    <property type="match status" value="1"/>
</dbReference>
<dbReference type="AlphaFoldDB" id="S3CNR5"/>
<feature type="compositionally biased region" description="Polar residues" evidence="5">
    <location>
        <begin position="462"/>
        <end position="474"/>
    </location>
</feature>
<dbReference type="OrthoDB" id="8062037at2759"/>
<feature type="region of interest" description="Disordered" evidence="5">
    <location>
        <begin position="563"/>
        <end position="676"/>
    </location>
</feature>
<protein>
    <submittedName>
        <fullName evidence="7">RING/U-box</fullName>
    </submittedName>
</protein>
<dbReference type="RefSeq" id="XP_008085979.1">
    <property type="nucleotide sequence ID" value="XM_008087788.1"/>
</dbReference>
<dbReference type="InterPro" id="IPR013083">
    <property type="entry name" value="Znf_RING/FYVE/PHD"/>
</dbReference>
<dbReference type="InterPro" id="IPR001841">
    <property type="entry name" value="Znf_RING"/>
</dbReference>
<evidence type="ECO:0000256" key="2">
    <source>
        <dbReference type="ARBA" id="ARBA00022771"/>
    </source>
</evidence>
<dbReference type="EMBL" id="KE145370">
    <property type="protein sequence ID" value="EPE26789.1"/>
    <property type="molecule type" value="Genomic_DNA"/>
</dbReference>
<proteinExistence type="predicted"/>
<keyword evidence="2 4" id="KW-0863">Zinc-finger</keyword>
<feature type="region of interest" description="Disordered" evidence="5">
    <location>
        <begin position="179"/>
        <end position="231"/>
    </location>
</feature>
<evidence type="ECO:0000256" key="3">
    <source>
        <dbReference type="ARBA" id="ARBA00022833"/>
    </source>
</evidence>
<dbReference type="HOGENOM" id="CLU_392337_0_0_1"/>
<keyword evidence="3" id="KW-0862">Zinc</keyword>
<feature type="compositionally biased region" description="Basic and acidic residues" evidence="5">
    <location>
        <begin position="39"/>
        <end position="50"/>
    </location>
</feature>
<evidence type="ECO:0000256" key="4">
    <source>
        <dbReference type="PROSITE-ProRule" id="PRU00175"/>
    </source>
</evidence>
<feature type="region of interest" description="Disordered" evidence="5">
    <location>
        <begin position="256"/>
        <end position="296"/>
    </location>
</feature>
<accession>S3CNR5</accession>
<dbReference type="KEGG" id="glz:GLAREA_02703"/>
<dbReference type="OMA" id="DRICTIC"/>
<dbReference type="InterPro" id="IPR053238">
    <property type="entry name" value="RING-H2_zinc_finger"/>
</dbReference>
<keyword evidence="1" id="KW-0479">Metal-binding</keyword>
<dbReference type="Proteomes" id="UP000016922">
    <property type="component" value="Unassembled WGS sequence"/>
</dbReference>
<feature type="compositionally biased region" description="Low complexity" evidence="5">
    <location>
        <begin position="583"/>
        <end position="593"/>
    </location>
</feature>
<feature type="region of interest" description="Disordered" evidence="5">
    <location>
        <begin position="459"/>
        <end position="542"/>
    </location>
</feature>
<dbReference type="SUPFAM" id="SSF57850">
    <property type="entry name" value="RING/U-box"/>
    <property type="match status" value="1"/>
</dbReference>
<evidence type="ECO:0000256" key="1">
    <source>
        <dbReference type="ARBA" id="ARBA00022723"/>
    </source>
</evidence>
<dbReference type="STRING" id="1116229.S3CNR5"/>
<evidence type="ECO:0000256" key="5">
    <source>
        <dbReference type="SAM" id="MobiDB-lite"/>
    </source>
</evidence>
<dbReference type="GeneID" id="19461759"/>
<feature type="compositionally biased region" description="Polar residues" evidence="5">
    <location>
        <begin position="179"/>
        <end position="188"/>
    </location>
</feature>
<keyword evidence="8" id="KW-1185">Reference proteome</keyword>
<dbReference type="eggNOG" id="KOG0800">
    <property type="taxonomic scope" value="Eukaryota"/>
</dbReference>
<organism evidence="7 8">
    <name type="scientific">Glarea lozoyensis (strain ATCC 20868 / MF5171)</name>
    <dbReference type="NCBI Taxonomy" id="1116229"/>
    <lineage>
        <taxon>Eukaryota</taxon>
        <taxon>Fungi</taxon>
        <taxon>Dikarya</taxon>
        <taxon>Ascomycota</taxon>
        <taxon>Pezizomycotina</taxon>
        <taxon>Leotiomycetes</taxon>
        <taxon>Helotiales</taxon>
        <taxon>Helotiaceae</taxon>
        <taxon>Glarea</taxon>
    </lineage>
</organism>
<feature type="compositionally biased region" description="Basic and acidic residues" evidence="5">
    <location>
        <begin position="269"/>
        <end position="296"/>
    </location>
</feature>
<dbReference type="PANTHER" id="PTHR14155">
    <property type="entry name" value="RING FINGER DOMAIN-CONTAINING"/>
    <property type="match status" value="1"/>
</dbReference>
<dbReference type="PROSITE" id="PS50089">
    <property type="entry name" value="ZF_RING_2"/>
    <property type="match status" value="1"/>
</dbReference>
<name>S3CNR5_GLAL2</name>
<feature type="compositionally biased region" description="Polar residues" evidence="5">
    <location>
        <begin position="563"/>
        <end position="576"/>
    </location>
</feature>
<feature type="compositionally biased region" description="Low complexity" evidence="5">
    <location>
        <begin position="143"/>
        <end position="156"/>
    </location>
</feature>
<feature type="compositionally biased region" description="Acidic residues" evidence="5">
    <location>
        <begin position="259"/>
        <end position="268"/>
    </location>
</feature>
<feature type="compositionally biased region" description="Polar residues" evidence="5">
    <location>
        <begin position="51"/>
        <end position="82"/>
    </location>
</feature>
<feature type="compositionally biased region" description="Polar residues" evidence="5">
    <location>
        <begin position="208"/>
        <end position="217"/>
    </location>
</feature>
<evidence type="ECO:0000313" key="7">
    <source>
        <dbReference type="EMBL" id="EPE26789.1"/>
    </source>
</evidence>
<dbReference type="Gene3D" id="3.30.40.10">
    <property type="entry name" value="Zinc/RING finger domain, C3HC4 (zinc finger)"/>
    <property type="match status" value="1"/>
</dbReference>
<evidence type="ECO:0000259" key="6">
    <source>
        <dbReference type="PROSITE" id="PS50089"/>
    </source>
</evidence>
<feature type="compositionally biased region" description="Polar residues" evidence="5">
    <location>
        <begin position="509"/>
        <end position="518"/>
    </location>
</feature>
<feature type="region of interest" description="Disordered" evidence="5">
    <location>
        <begin position="1"/>
        <end position="84"/>
    </location>
</feature>
<reference evidence="7 8" key="1">
    <citation type="journal article" date="2013" name="BMC Genomics">
        <title>Genomics-driven discovery of the pneumocandin biosynthetic gene cluster in the fungus Glarea lozoyensis.</title>
        <authorList>
            <person name="Chen L."/>
            <person name="Yue Q."/>
            <person name="Zhang X."/>
            <person name="Xiang M."/>
            <person name="Wang C."/>
            <person name="Li S."/>
            <person name="Che Y."/>
            <person name="Ortiz-Lopez F.J."/>
            <person name="Bills G.F."/>
            <person name="Liu X."/>
            <person name="An Z."/>
        </authorList>
    </citation>
    <scope>NUCLEOTIDE SEQUENCE [LARGE SCALE GENOMIC DNA]</scope>
    <source>
        <strain evidence="8">ATCC 20868 / MF5171</strain>
    </source>
</reference>
<dbReference type="SMART" id="SM00184">
    <property type="entry name" value="RING"/>
    <property type="match status" value="1"/>
</dbReference>
<gene>
    <name evidence="7" type="ORF">GLAREA_02703</name>
</gene>